<evidence type="ECO:0000259" key="3">
    <source>
        <dbReference type="Pfam" id="PF13464"/>
    </source>
</evidence>
<gene>
    <name evidence="4" type="ORF">F2P47_15605</name>
</gene>
<dbReference type="AlphaFoldDB" id="A0A6N6VHA3"/>
<feature type="compositionally biased region" description="Basic and acidic residues" evidence="1">
    <location>
        <begin position="1"/>
        <end position="11"/>
    </location>
</feature>
<comment type="caution">
    <text evidence="4">The sequence shown here is derived from an EMBL/GenBank/DDBJ whole genome shotgun (WGS) entry which is preliminary data.</text>
</comment>
<feature type="compositionally biased region" description="Basic and acidic residues" evidence="1">
    <location>
        <begin position="179"/>
        <end position="195"/>
    </location>
</feature>
<feature type="transmembrane region" description="Helical" evidence="2">
    <location>
        <begin position="143"/>
        <end position="163"/>
    </location>
</feature>
<dbReference type="GO" id="GO:0003677">
    <property type="term" value="F:DNA binding"/>
    <property type="evidence" value="ECO:0007669"/>
    <property type="project" value="InterPro"/>
</dbReference>
<protein>
    <submittedName>
        <fullName evidence="4">DUF4115 domain-containing protein</fullName>
    </submittedName>
</protein>
<proteinExistence type="predicted"/>
<dbReference type="Proteomes" id="UP000468901">
    <property type="component" value="Unassembled WGS sequence"/>
</dbReference>
<feature type="domain" description="Cytoskeleton protein RodZ-like C-terminal" evidence="3">
    <location>
        <begin position="305"/>
        <end position="362"/>
    </location>
</feature>
<evidence type="ECO:0000256" key="1">
    <source>
        <dbReference type="SAM" id="MobiDB-lite"/>
    </source>
</evidence>
<organism evidence="4 5">
    <name type="scientific">Parvibaculum sedimenti</name>
    <dbReference type="NCBI Taxonomy" id="2608632"/>
    <lineage>
        <taxon>Bacteria</taxon>
        <taxon>Pseudomonadati</taxon>
        <taxon>Pseudomonadota</taxon>
        <taxon>Alphaproteobacteria</taxon>
        <taxon>Hyphomicrobiales</taxon>
        <taxon>Parvibaculaceae</taxon>
        <taxon>Parvibaculum</taxon>
    </lineage>
</organism>
<reference evidence="4 5" key="1">
    <citation type="submission" date="2019-09" db="EMBL/GenBank/DDBJ databases">
        <title>Parvibaculum sedimenti sp. nov., isolated from sediment.</title>
        <authorList>
            <person name="Wang Y."/>
        </authorList>
    </citation>
    <scope>NUCLEOTIDE SEQUENCE [LARGE SCALE GENOMIC DNA]</scope>
    <source>
        <strain evidence="4 5">HXT-9</strain>
    </source>
</reference>
<dbReference type="PANTHER" id="PTHR34475:SF1">
    <property type="entry name" value="CYTOSKELETON PROTEIN RODZ"/>
    <property type="match status" value="1"/>
</dbReference>
<keyword evidence="2" id="KW-0812">Transmembrane</keyword>
<dbReference type="Gene3D" id="1.10.260.40">
    <property type="entry name" value="lambda repressor-like DNA-binding domains"/>
    <property type="match status" value="1"/>
</dbReference>
<feature type="region of interest" description="Disordered" evidence="1">
    <location>
        <begin position="264"/>
        <end position="288"/>
    </location>
</feature>
<sequence>MGTAKLGEDPKAMINSSTPPADERSEVRRRLHLRDISSDAPLPVDTVGAELRAARMRRGEDLRTIAAALRIRREQLEALEEGRHDDLPGRAYAIGFIRSYAEYLGLDIGHVVERFKFEIDQSENAMDAFTFPKVTEETRLPRGTFLIVGLVVALGIYGGWLLTRSADKMMAERVPPVPERIEERAGSTGAPDERPVLSGDPASAATRPQGANNSSQLLGVSAPQPDAAVVYAAPPAPVAAPAAASAEAAAVQTPAQQMAALEPQPGAAPVPSQADLAPALPPVPAGQAFGGENIDGRVVVRARKNDAWIRVEDAQGHVLIERTLSLGDSYRVPAKPGVILVARDASAFEILVDGASLGLAGPPTLVLTGKPLDAAALLAGNPQRSAAEAPVAGVAQQGAPAAR</sequence>
<keyword evidence="5" id="KW-1185">Reference proteome</keyword>
<evidence type="ECO:0000313" key="5">
    <source>
        <dbReference type="Proteomes" id="UP000468901"/>
    </source>
</evidence>
<dbReference type="Pfam" id="PF13413">
    <property type="entry name" value="HTH_25"/>
    <property type="match status" value="1"/>
</dbReference>
<evidence type="ECO:0000313" key="4">
    <source>
        <dbReference type="EMBL" id="KAB7738687.1"/>
    </source>
</evidence>
<evidence type="ECO:0000256" key="2">
    <source>
        <dbReference type="SAM" id="Phobius"/>
    </source>
</evidence>
<dbReference type="Pfam" id="PF13464">
    <property type="entry name" value="RodZ_C"/>
    <property type="match status" value="1"/>
</dbReference>
<feature type="region of interest" description="Disordered" evidence="1">
    <location>
        <begin position="178"/>
        <end position="217"/>
    </location>
</feature>
<name>A0A6N6VHA3_9HYPH</name>
<dbReference type="PANTHER" id="PTHR34475">
    <property type="match status" value="1"/>
</dbReference>
<dbReference type="InterPro" id="IPR050400">
    <property type="entry name" value="Bact_Cytoskel_RodZ"/>
</dbReference>
<accession>A0A6N6VHA3</accession>
<dbReference type="InterPro" id="IPR010982">
    <property type="entry name" value="Lambda_DNA-bd_dom_sf"/>
</dbReference>
<dbReference type="InterPro" id="IPR025194">
    <property type="entry name" value="RodZ-like_C"/>
</dbReference>
<keyword evidence="2" id="KW-1133">Transmembrane helix</keyword>
<dbReference type="EMBL" id="WESC01000017">
    <property type="protein sequence ID" value="KAB7738687.1"/>
    <property type="molecule type" value="Genomic_DNA"/>
</dbReference>
<feature type="region of interest" description="Disordered" evidence="1">
    <location>
        <begin position="1"/>
        <end position="26"/>
    </location>
</feature>
<keyword evidence="2" id="KW-0472">Membrane</keyword>